<organism evidence="1 2">
    <name type="scientific">Chaetomium tenue</name>
    <dbReference type="NCBI Taxonomy" id="1854479"/>
    <lineage>
        <taxon>Eukaryota</taxon>
        <taxon>Fungi</taxon>
        <taxon>Dikarya</taxon>
        <taxon>Ascomycota</taxon>
        <taxon>Pezizomycotina</taxon>
        <taxon>Sordariomycetes</taxon>
        <taxon>Sordariomycetidae</taxon>
        <taxon>Sordariales</taxon>
        <taxon>Chaetomiaceae</taxon>
        <taxon>Chaetomium</taxon>
    </lineage>
</organism>
<protein>
    <submittedName>
        <fullName evidence="1">Triose-phosphate transporter family-domain-containing protein</fullName>
    </submittedName>
</protein>
<evidence type="ECO:0000313" key="1">
    <source>
        <dbReference type="EMBL" id="KAH6640861.1"/>
    </source>
</evidence>
<gene>
    <name evidence="1" type="ORF">F5144DRAFT_114259</name>
</gene>
<proteinExistence type="predicted"/>
<dbReference type="Proteomes" id="UP000724584">
    <property type="component" value="Unassembled WGS sequence"/>
</dbReference>
<comment type="caution">
    <text evidence="1">The sequence shown here is derived from an EMBL/GenBank/DDBJ whole genome shotgun (WGS) entry which is preliminary data.</text>
</comment>
<dbReference type="EMBL" id="JAGIZQ010000002">
    <property type="protein sequence ID" value="KAH6640861.1"/>
    <property type="molecule type" value="Genomic_DNA"/>
</dbReference>
<sequence>MAEDDVERQVEKPRPAERSVHAIFYIASWIFFSNLTILFNKWMIDGRGFRYPVILTCWHLVFATIATQVLARTTNLLDGRKNVKMTGRTYLRAIVPIGLLYSASLVCSNMVYLYLSVAFIQMLKAAAPVAVLLTSWAWGVEDPSLKRFLNVLLIVAGVALASLGEIDFSLAGFMFQVGGIVFEAMRLVMIQVLLSGDTQKMDPLVSLYYYAPVCAVMNFIIAIVYEADSFHSADLAQAGYGLLLLNAMVAFMLNVSSVFLIGKTSGLVMTLTGILKNILLVIISVLIWRTNITPLQVLGYAIALAGLLYYSLGWDQLVVLSQTTWAFAKGDDQHHHSGGGGGGLPSAVRRTLVMAVAAVVVLFLVGGFFYSGAPAEELAASAGTA</sequence>
<name>A0ACB7PGB7_9PEZI</name>
<keyword evidence="2" id="KW-1185">Reference proteome</keyword>
<accession>A0ACB7PGB7</accession>
<reference evidence="1 2" key="1">
    <citation type="journal article" date="2021" name="Nat. Commun.">
        <title>Genetic determinants of endophytism in the Arabidopsis root mycobiome.</title>
        <authorList>
            <person name="Mesny F."/>
            <person name="Miyauchi S."/>
            <person name="Thiergart T."/>
            <person name="Pickel B."/>
            <person name="Atanasova L."/>
            <person name="Karlsson M."/>
            <person name="Huettel B."/>
            <person name="Barry K.W."/>
            <person name="Haridas S."/>
            <person name="Chen C."/>
            <person name="Bauer D."/>
            <person name="Andreopoulos W."/>
            <person name="Pangilinan J."/>
            <person name="LaButti K."/>
            <person name="Riley R."/>
            <person name="Lipzen A."/>
            <person name="Clum A."/>
            <person name="Drula E."/>
            <person name="Henrissat B."/>
            <person name="Kohler A."/>
            <person name="Grigoriev I.V."/>
            <person name="Martin F.M."/>
            <person name="Hacquard S."/>
        </authorList>
    </citation>
    <scope>NUCLEOTIDE SEQUENCE [LARGE SCALE GENOMIC DNA]</scope>
    <source>
        <strain evidence="1 2">MPI-SDFR-AT-0079</strain>
    </source>
</reference>
<evidence type="ECO:0000313" key="2">
    <source>
        <dbReference type="Proteomes" id="UP000724584"/>
    </source>
</evidence>